<dbReference type="InterPro" id="IPR036388">
    <property type="entry name" value="WH-like_DNA-bd_sf"/>
</dbReference>
<dbReference type="InterPro" id="IPR013249">
    <property type="entry name" value="RNA_pol_sigma70_r4_t2"/>
</dbReference>
<name>A0A6N8J824_9BACT</name>
<protein>
    <submittedName>
        <fullName evidence="7">Sigma-70 family RNA polymerase sigma factor</fullName>
    </submittedName>
</protein>
<proteinExistence type="inferred from homology"/>
<evidence type="ECO:0000259" key="6">
    <source>
        <dbReference type="Pfam" id="PF08281"/>
    </source>
</evidence>
<dbReference type="Proteomes" id="UP000468388">
    <property type="component" value="Unassembled WGS sequence"/>
</dbReference>
<evidence type="ECO:0000259" key="5">
    <source>
        <dbReference type="Pfam" id="PF04542"/>
    </source>
</evidence>
<sequence length="183" mass="21436">MSPDYGNDVILLERLKAHDLQAFNYLYNNNRKWLYVLALSIVKDECEAQDLVQDLFIDFWQQSLYKQVTTSIKGYLSNSIKNRAFNFIRNEGVRKRRENNIPLPKEFILPTYHLENAELKKELTAAMDDLSPAAAKVFNLAYLEHRSYHEIAADLAISRNTVMNHMVKALKTLRTRLKKWESL</sequence>
<evidence type="ECO:0000256" key="1">
    <source>
        <dbReference type="ARBA" id="ARBA00010641"/>
    </source>
</evidence>
<dbReference type="GO" id="GO:0003677">
    <property type="term" value="F:DNA binding"/>
    <property type="evidence" value="ECO:0007669"/>
    <property type="project" value="InterPro"/>
</dbReference>
<feature type="domain" description="RNA polymerase sigma factor 70 region 4 type 2" evidence="6">
    <location>
        <begin position="122"/>
        <end position="173"/>
    </location>
</feature>
<comment type="caution">
    <text evidence="7">The sequence shown here is derived from an EMBL/GenBank/DDBJ whole genome shotgun (WGS) entry which is preliminary data.</text>
</comment>
<dbReference type="InterPro" id="IPR039425">
    <property type="entry name" value="RNA_pol_sigma-70-like"/>
</dbReference>
<keyword evidence="4" id="KW-0804">Transcription</keyword>
<keyword evidence="8" id="KW-1185">Reference proteome</keyword>
<evidence type="ECO:0000256" key="3">
    <source>
        <dbReference type="ARBA" id="ARBA00023082"/>
    </source>
</evidence>
<dbReference type="PANTHER" id="PTHR43133:SF46">
    <property type="entry name" value="RNA POLYMERASE SIGMA-70 FACTOR ECF SUBFAMILY"/>
    <property type="match status" value="1"/>
</dbReference>
<dbReference type="AlphaFoldDB" id="A0A6N8J824"/>
<dbReference type="GO" id="GO:0006352">
    <property type="term" value="P:DNA-templated transcription initiation"/>
    <property type="evidence" value="ECO:0007669"/>
    <property type="project" value="InterPro"/>
</dbReference>
<comment type="similarity">
    <text evidence="1">Belongs to the sigma-70 factor family. ECF subfamily.</text>
</comment>
<evidence type="ECO:0000313" key="7">
    <source>
        <dbReference type="EMBL" id="MVT40761.1"/>
    </source>
</evidence>
<dbReference type="InterPro" id="IPR007627">
    <property type="entry name" value="RNA_pol_sigma70_r2"/>
</dbReference>
<evidence type="ECO:0000313" key="8">
    <source>
        <dbReference type="Proteomes" id="UP000468388"/>
    </source>
</evidence>
<dbReference type="OrthoDB" id="657017at2"/>
<dbReference type="CDD" id="cd06171">
    <property type="entry name" value="Sigma70_r4"/>
    <property type="match status" value="1"/>
</dbReference>
<dbReference type="InterPro" id="IPR013324">
    <property type="entry name" value="RNA_pol_sigma_r3/r4-like"/>
</dbReference>
<dbReference type="Pfam" id="PF08281">
    <property type="entry name" value="Sigma70_r4_2"/>
    <property type="match status" value="1"/>
</dbReference>
<evidence type="ECO:0000256" key="4">
    <source>
        <dbReference type="ARBA" id="ARBA00023163"/>
    </source>
</evidence>
<evidence type="ECO:0000256" key="2">
    <source>
        <dbReference type="ARBA" id="ARBA00023015"/>
    </source>
</evidence>
<dbReference type="RefSeq" id="WP_157299395.1">
    <property type="nucleotide sequence ID" value="NZ_BAAAZB010000010.1"/>
</dbReference>
<organism evidence="7 8">
    <name type="scientific">Chitinophaga oryziterrae</name>
    <dbReference type="NCBI Taxonomy" id="1031224"/>
    <lineage>
        <taxon>Bacteria</taxon>
        <taxon>Pseudomonadati</taxon>
        <taxon>Bacteroidota</taxon>
        <taxon>Chitinophagia</taxon>
        <taxon>Chitinophagales</taxon>
        <taxon>Chitinophagaceae</taxon>
        <taxon>Chitinophaga</taxon>
    </lineage>
</organism>
<feature type="domain" description="RNA polymerase sigma-70 region 2" evidence="5">
    <location>
        <begin position="26"/>
        <end position="91"/>
    </location>
</feature>
<dbReference type="PANTHER" id="PTHR43133">
    <property type="entry name" value="RNA POLYMERASE ECF-TYPE SIGMA FACTO"/>
    <property type="match status" value="1"/>
</dbReference>
<dbReference type="InterPro" id="IPR014284">
    <property type="entry name" value="RNA_pol_sigma-70_dom"/>
</dbReference>
<keyword evidence="3" id="KW-0731">Sigma factor</keyword>
<dbReference type="GO" id="GO:0016987">
    <property type="term" value="F:sigma factor activity"/>
    <property type="evidence" value="ECO:0007669"/>
    <property type="project" value="UniProtKB-KW"/>
</dbReference>
<reference evidence="7 8" key="1">
    <citation type="submission" date="2019-12" db="EMBL/GenBank/DDBJ databases">
        <title>The draft genomic sequence of strain Chitinophaga oryziterrae JCM 16595.</title>
        <authorList>
            <person name="Zhang X."/>
        </authorList>
    </citation>
    <scope>NUCLEOTIDE SEQUENCE [LARGE SCALE GENOMIC DNA]</scope>
    <source>
        <strain evidence="7 8">JCM 16595</strain>
    </source>
</reference>
<keyword evidence="2" id="KW-0805">Transcription regulation</keyword>
<dbReference type="InterPro" id="IPR013325">
    <property type="entry name" value="RNA_pol_sigma_r2"/>
</dbReference>
<gene>
    <name evidence="7" type="ORF">GO495_09240</name>
</gene>
<dbReference type="Gene3D" id="1.10.10.10">
    <property type="entry name" value="Winged helix-like DNA-binding domain superfamily/Winged helix DNA-binding domain"/>
    <property type="match status" value="1"/>
</dbReference>
<dbReference type="EMBL" id="WRXO01000002">
    <property type="protein sequence ID" value="MVT40761.1"/>
    <property type="molecule type" value="Genomic_DNA"/>
</dbReference>
<dbReference type="Pfam" id="PF04542">
    <property type="entry name" value="Sigma70_r2"/>
    <property type="match status" value="1"/>
</dbReference>
<dbReference type="Gene3D" id="1.10.1740.10">
    <property type="match status" value="1"/>
</dbReference>
<dbReference type="NCBIfam" id="TIGR02937">
    <property type="entry name" value="sigma70-ECF"/>
    <property type="match status" value="1"/>
</dbReference>
<dbReference type="SUPFAM" id="SSF88659">
    <property type="entry name" value="Sigma3 and sigma4 domains of RNA polymerase sigma factors"/>
    <property type="match status" value="1"/>
</dbReference>
<dbReference type="SUPFAM" id="SSF88946">
    <property type="entry name" value="Sigma2 domain of RNA polymerase sigma factors"/>
    <property type="match status" value="1"/>
</dbReference>
<accession>A0A6N8J824</accession>